<dbReference type="Proteomes" id="UP001188597">
    <property type="component" value="Unassembled WGS sequence"/>
</dbReference>
<comment type="caution">
    <text evidence="2">The sequence shown here is derived from an EMBL/GenBank/DDBJ whole genome shotgun (WGS) entry which is preliminary data.</text>
</comment>
<dbReference type="EMBL" id="JAVXUP010001437">
    <property type="protein sequence ID" value="KAK3011663.1"/>
    <property type="molecule type" value="Genomic_DNA"/>
</dbReference>
<keyword evidence="3" id="KW-1185">Reference proteome</keyword>
<evidence type="ECO:0000259" key="1">
    <source>
        <dbReference type="Pfam" id="PF03732"/>
    </source>
</evidence>
<protein>
    <recommendedName>
        <fullName evidence="1">Retrotransposon gag domain-containing protein</fullName>
    </recommendedName>
</protein>
<proteinExistence type="predicted"/>
<evidence type="ECO:0000313" key="2">
    <source>
        <dbReference type="EMBL" id="KAK3011663.1"/>
    </source>
</evidence>
<feature type="domain" description="Retrotransposon gag" evidence="1">
    <location>
        <begin position="156"/>
        <end position="234"/>
    </location>
</feature>
<name>A0AA88VPF6_9ASTE</name>
<dbReference type="AlphaFoldDB" id="A0AA88VPF6"/>
<organism evidence="2 3">
    <name type="scientific">Escallonia herrerae</name>
    <dbReference type="NCBI Taxonomy" id="1293975"/>
    <lineage>
        <taxon>Eukaryota</taxon>
        <taxon>Viridiplantae</taxon>
        <taxon>Streptophyta</taxon>
        <taxon>Embryophyta</taxon>
        <taxon>Tracheophyta</taxon>
        <taxon>Spermatophyta</taxon>
        <taxon>Magnoliopsida</taxon>
        <taxon>eudicotyledons</taxon>
        <taxon>Gunneridae</taxon>
        <taxon>Pentapetalae</taxon>
        <taxon>asterids</taxon>
        <taxon>campanulids</taxon>
        <taxon>Escalloniales</taxon>
        <taxon>Escalloniaceae</taxon>
        <taxon>Escallonia</taxon>
    </lineage>
</organism>
<sequence length="236" mass="27825">MPRVAIFCFIARAVPLNGNANPKSDFVTSGIKSFRSTVKDLSGETGDVEARMRSELEAFGERLQLTVASQVDSRLTVLERKVVVFAEELDDLIEERIAHFTKWEVQRHKDLKGQVMEIHKELVACKNELTRATRHGCIARYFEALNINDEEEKVQMTAMYLMDKAVFWWKRRYTDGCDVKMWEKFKHELKRQFYPESVKDMEMINLQWLRKNRSILEYVKEYSALMLEIPEMSMRQ</sequence>
<reference evidence="2" key="1">
    <citation type="submission" date="2022-12" db="EMBL/GenBank/DDBJ databases">
        <title>Draft genome assemblies for two species of Escallonia (Escalloniales).</title>
        <authorList>
            <person name="Chanderbali A."/>
            <person name="Dervinis C."/>
            <person name="Anghel I."/>
            <person name="Soltis D."/>
            <person name="Soltis P."/>
            <person name="Zapata F."/>
        </authorList>
    </citation>
    <scope>NUCLEOTIDE SEQUENCE</scope>
    <source>
        <strain evidence="2">UCBG64.0493</strain>
        <tissue evidence="2">Leaf</tissue>
    </source>
</reference>
<dbReference type="Pfam" id="PF03732">
    <property type="entry name" value="Retrotrans_gag"/>
    <property type="match status" value="1"/>
</dbReference>
<dbReference type="InterPro" id="IPR005162">
    <property type="entry name" value="Retrotrans_gag_dom"/>
</dbReference>
<evidence type="ECO:0000313" key="3">
    <source>
        <dbReference type="Proteomes" id="UP001188597"/>
    </source>
</evidence>
<accession>A0AA88VPF6</accession>
<gene>
    <name evidence="2" type="ORF">RJ639_010676</name>
</gene>